<organism evidence="2 3">
    <name type="scientific">Vibrio campbellii</name>
    <dbReference type="NCBI Taxonomy" id="680"/>
    <lineage>
        <taxon>Bacteria</taxon>
        <taxon>Pseudomonadati</taxon>
        <taxon>Pseudomonadota</taxon>
        <taxon>Gammaproteobacteria</taxon>
        <taxon>Vibrionales</taxon>
        <taxon>Vibrionaceae</taxon>
        <taxon>Vibrio</taxon>
    </lineage>
</organism>
<keyword evidence="1" id="KW-0472">Membrane</keyword>
<sequence length="60" mass="6716">MGINKISIYVRWVAAISIITSFAFLGLSEHKYATLFFIGYLMLTAPEVITCLQNAMGKEE</sequence>
<keyword evidence="1" id="KW-0812">Transmembrane</keyword>
<reference evidence="2" key="1">
    <citation type="submission" date="2020-03" db="EMBL/GenBank/DDBJ databases">
        <title>Five strains of Vibrio campbellii isolated from Mariana Trench.</title>
        <authorList>
            <person name="Liang J."/>
            <person name="Zhang X.-H."/>
        </authorList>
    </citation>
    <scope>NUCLEOTIDE SEQUENCE</scope>
    <source>
        <strain evidence="2">LJC013</strain>
        <plasmid evidence="2">unnamed1</plasmid>
    </source>
</reference>
<protein>
    <recommendedName>
        <fullName evidence="4">TMhelix containing protein</fullName>
    </recommendedName>
</protein>
<proteinExistence type="predicted"/>
<dbReference type="Proteomes" id="UP001059912">
    <property type="component" value="Plasmid unnamed1"/>
</dbReference>
<gene>
    <name evidence="2" type="ORF">HB762_26575</name>
</gene>
<dbReference type="RefSeq" id="WP_255905198.1">
    <property type="nucleotide sequence ID" value="NZ_CP050472.1"/>
</dbReference>
<evidence type="ECO:0000313" key="2">
    <source>
        <dbReference type="EMBL" id="UTZ34828.1"/>
    </source>
</evidence>
<feature type="transmembrane region" description="Helical" evidence="1">
    <location>
        <begin position="9"/>
        <end position="27"/>
    </location>
</feature>
<feature type="transmembrane region" description="Helical" evidence="1">
    <location>
        <begin position="33"/>
        <end position="52"/>
    </location>
</feature>
<evidence type="ECO:0008006" key="4">
    <source>
        <dbReference type="Google" id="ProtNLM"/>
    </source>
</evidence>
<dbReference type="EMBL" id="CP050472">
    <property type="protein sequence ID" value="UTZ34828.1"/>
    <property type="molecule type" value="Genomic_DNA"/>
</dbReference>
<geneLocation type="plasmid" evidence="2 3">
    <name>unnamed1</name>
</geneLocation>
<keyword evidence="2" id="KW-0614">Plasmid</keyword>
<keyword evidence="3" id="KW-1185">Reference proteome</keyword>
<evidence type="ECO:0000313" key="3">
    <source>
        <dbReference type="Proteomes" id="UP001059912"/>
    </source>
</evidence>
<name>A0ABY5INL4_9VIBR</name>
<accession>A0ABY5INL4</accession>
<evidence type="ECO:0000256" key="1">
    <source>
        <dbReference type="SAM" id="Phobius"/>
    </source>
</evidence>
<keyword evidence="1" id="KW-1133">Transmembrane helix</keyword>